<keyword evidence="1" id="KW-0472">Membrane</keyword>
<evidence type="ECO:0008006" key="4">
    <source>
        <dbReference type="Google" id="ProtNLM"/>
    </source>
</evidence>
<evidence type="ECO:0000313" key="2">
    <source>
        <dbReference type="EMBL" id="MBA6154823.1"/>
    </source>
</evidence>
<organism evidence="2 3">
    <name type="scientific">Gelidibacter maritimus</name>
    <dbReference type="NCBI Taxonomy" id="2761487"/>
    <lineage>
        <taxon>Bacteria</taxon>
        <taxon>Pseudomonadati</taxon>
        <taxon>Bacteroidota</taxon>
        <taxon>Flavobacteriia</taxon>
        <taxon>Flavobacteriales</taxon>
        <taxon>Flavobacteriaceae</taxon>
        <taxon>Gelidibacter</taxon>
    </lineage>
</organism>
<accession>A0A7W2M8X9</accession>
<evidence type="ECO:0000256" key="1">
    <source>
        <dbReference type="SAM" id="Phobius"/>
    </source>
</evidence>
<feature type="transmembrane region" description="Helical" evidence="1">
    <location>
        <begin position="67"/>
        <end position="89"/>
    </location>
</feature>
<dbReference type="Proteomes" id="UP000541857">
    <property type="component" value="Unassembled WGS sequence"/>
</dbReference>
<protein>
    <recommendedName>
        <fullName evidence="4">SMODS and SLOG-associating 2TM effector domain-containing protein</fullName>
    </recommendedName>
</protein>
<gene>
    <name evidence="2" type="ORF">H3Z82_19060</name>
</gene>
<reference evidence="2 3" key="1">
    <citation type="submission" date="2020-07" db="EMBL/GenBank/DDBJ databases">
        <title>Bacterium isolated from marine sediment.</title>
        <authorList>
            <person name="Shang D."/>
        </authorList>
    </citation>
    <scope>NUCLEOTIDE SEQUENCE [LARGE SCALE GENOMIC DNA]</scope>
    <source>
        <strain evidence="2 3">F6074</strain>
    </source>
</reference>
<keyword evidence="1" id="KW-0812">Transmembrane</keyword>
<feature type="transmembrane region" description="Helical" evidence="1">
    <location>
        <begin position="212"/>
        <end position="237"/>
    </location>
</feature>
<comment type="caution">
    <text evidence="2">The sequence shown here is derived from an EMBL/GenBank/DDBJ whole genome shotgun (WGS) entry which is preliminary data.</text>
</comment>
<keyword evidence="1" id="KW-1133">Transmembrane helix</keyword>
<dbReference type="AlphaFoldDB" id="A0A7W2M8X9"/>
<feature type="transmembrane region" description="Helical" evidence="1">
    <location>
        <begin position="33"/>
        <end position="55"/>
    </location>
</feature>
<keyword evidence="3" id="KW-1185">Reference proteome</keyword>
<evidence type="ECO:0000313" key="3">
    <source>
        <dbReference type="Proteomes" id="UP000541857"/>
    </source>
</evidence>
<sequence>MERPFDTRLRQTYGTLEKTKANFIFNFSQNDKILVWIVGFSVTAISLIVSKISNINENYSDCILKTVLILLTTSIISGIIYRFSALLFLTKYQNIMFYLEGAFSKEKTMPTETRKLKKPDDIHEIYQKIKADFDHDYADVLNLYNQPQTEESKKYYIDYLKSEYQRLAEWSASEYQSADDYVKGVFKTAFGFTDKKINNIFSKNNDSFYLKLWGRICGISITVCLISFVSVLIILAFNYG</sequence>
<dbReference type="RefSeq" id="WP_182207073.1">
    <property type="nucleotide sequence ID" value="NZ_JACGLT010000030.1"/>
</dbReference>
<dbReference type="EMBL" id="JACGLT010000030">
    <property type="protein sequence ID" value="MBA6154823.1"/>
    <property type="molecule type" value="Genomic_DNA"/>
</dbReference>
<proteinExistence type="predicted"/>
<name>A0A7W2M8X9_9FLAO</name>